<evidence type="ECO:0000256" key="1">
    <source>
        <dbReference type="SAM" id="MobiDB-lite"/>
    </source>
</evidence>
<dbReference type="InterPro" id="IPR002059">
    <property type="entry name" value="CSP_DNA-bd"/>
</dbReference>
<comment type="caution">
    <text evidence="3">The sequence shown here is derived from an EMBL/GenBank/DDBJ whole genome shotgun (WGS) entry which is preliminary data.</text>
</comment>
<dbReference type="Pfam" id="PF00313">
    <property type="entry name" value="CSD"/>
    <property type="match status" value="1"/>
</dbReference>
<dbReference type="SMART" id="SM00357">
    <property type="entry name" value="CSP"/>
    <property type="match status" value="1"/>
</dbReference>
<dbReference type="GO" id="GO:0003676">
    <property type="term" value="F:nucleic acid binding"/>
    <property type="evidence" value="ECO:0007669"/>
    <property type="project" value="InterPro"/>
</dbReference>
<dbReference type="PANTHER" id="PTHR46565:SF20">
    <property type="entry name" value="COLD SHOCK DOMAIN-CONTAINING PROTEIN 4"/>
    <property type="match status" value="1"/>
</dbReference>
<dbReference type="GO" id="GO:0005829">
    <property type="term" value="C:cytosol"/>
    <property type="evidence" value="ECO:0007669"/>
    <property type="project" value="UniProtKB-ARBA"/>
</dbReference>
<dbReference type="EMBL" id="JAOPLV010000002">
    <property type="protein sequence ID" value="MDM5139365.1"/>
    <property type="molecule type" value="Genomic_DNA"/>
</dbReference>
<dbReference type="Proteomes" id="UP001168216">
    <property type="component" value="Unassembled WGS sequence"/>
</dbReference>
<gene>
    <name evidence="3" type="ORF">OB959_06040</name>
</gene>
<dbReference type="AlphaFoldDB" id="A0AAW7I011"/>
<reference evidence="3" key="1">
    <citation type="submission" date="2023-08" db="EMBL/GenBank/DDBJ databases">
        <title>WGS of Aeromonas isolates.</title>
        <authorList>
            <person name="Lee H."/>
        </authorList>
    </citation>
    <scope>NUCLEOTIDE SEQUENCE</scope>
    <source>
        <strain evidence="3">SL22</strain>
    </source>
</reference>
<sequence>MRYQGRIASWNEARGFGFITPEQQGGEQQGRELFVHISALQSDGRLPEAGERVSYQIGRGKDDKPRAVQVFFPDRPLSLADTSASPLSGKDAVRRPEARGAQPPISSRPRPGPSYRRKSNWRGKLIPLLVLAGLFSVYSRFSAESVSPPPASSFSQEEAGSSYSPTFVRQCDGRQYCSQMTSCEEATWFLQNCPNTKMDGRGRGNGIPCESQWCGH</sequence>
<dbReference type="SUPFAM" id="SSF50249">
    <property type="entry name" value="Nucleic acid-binding proteins"/>
    <property type="match status" value="1"/>
</dbReference>
<proteinExistence type="predicted"/>
<accession>A0AAW7I011</accession>
<evidence type="ECO:0000313" key="4">
    <source>
        <dbReference type="Proteomes" id="UP001168216"/>
    </source>
</evidence>
<dbReference type="Pfam" id="PF05901">
    <property type="entry name" value="Excalibur"/>
    <property type="match status" value="1"/>
</dbReference>
<dbReference type="PROSITE" id="PS51857">
    <property type="entry name" value="CSD_2"/>
    <property type="match status" value="1"/>
</dbReference>
<evidence type="ECO:0000313" key="3">
    <source>
        <dbReference type="EMBL" id="MDM5139365.1"/>
    </source>
</evidence>
<dbReference type="InterPro" id="IPR011129">
    <property type="entry name" value="CSD"/>
</dbReference>
<dbReference type="RefSeq" id="WP_290021618.1">
    <property type="nucleotide sequence ID" value="NZ_JAOPLV010000002.1"/>
</dbReference>
<feature type="region of interest" description="Disordered" evidence="1">
    <location>
        <begin position="81"/>
        <end position="118"/>
    </location>
</feature>
<protein>
    <submittedName>
        <fullName evidence="3">Cold shock domain-containing protein</fullName>
    </submittedName>
</protein>
<name>A0AAW7I011_9GAMM</name>
<dbReference type="PANTHER" id="PTHR46565">
    <property type="entry name" value="COLD SHOCK DOMAIN PROTEIN 2"/>
    <property type="match status" value="1"/>
</dbReference>
<dbReference type="Gene3D" id="2.40.50.140">
    <property type="entry name" value="Nucleic acid-binding proteins"/>
    <property type="match status" value="1"/>
</dbReference>
<organism evidence="3 4">
    <name type="scientific">Aeromonas bestiarum</name>
    <dbReference type="NCBI Taxonomy" id="105751"/>
    <lineage>
        <taxon>Bacteria</taxon>
        <taxon>Pseudomonadati</taxon>
        <taxon>Pseudomonadota</taxon>
        <taxon>Gammaproteobacteria</taxon>
        <taxon>Aeromonadales</taxon>
        <taxon>Aeromonadaceae</taxon>
        <taxon>Aeromonas</taxon>
    </lineage>
</organism>
<dbReference type="InterPro" id="IPR012340">
    <property type="entry name" value="NA-bd_OB-fold"/>
</dbReference>
<dbReference type="InterPro" id="IPR008613">
    <property type="entry name" value="Excalibur_Ca-bd_domain"/>
</dbReference>
<feature type="domain" description="CSD" evidence="2">
    <location>
        <begin position="2"/>
        <end position="72"/>
    </location>
</feature>
<evidence type="ECO:0000259" key="2">
    <source>
        <dbReference type="PROSITE" id="PS51857"/>
    </source>
</evidence>